<reference evidence="3" key="1">
    <citation type="journal article" date="2013" name="Nat. Genet.">
        <title>The Capsella rubella genome and the genomic consequences of rapid mating system evolution.</title>
        <authorList>
            <person name="Slotte T."/>
            <person name="Hazzouri K.M."/>
            <person name="Agren J.A."/>
            <person name="Koenig D."/>
            <person name="Maumus F."/>
            <person name="Guo Y.L."/>
            <person name="Steige K."/>
            <person name="Platts A.E."/>
            <person name="Escobar J.S."/>
            <person name="Newman L.K."/>
            <person name="Wang W."/>
            <person name="Mandakova T."/>
            <person name="Vello E."/>
            <person name="Smith L.M."/>
            <person name="Henz S.R."/>
            <person name="Steffen J."/>
            <person name="Takuno S."/>
            <person name="Brandvain Y."/>
            <person name="Coop G."/>
            <person name="Andolfatto P."/>
            <person name="Hu T.T."/>
            <person name="Blanchette M."/>
            <person name="Clark R.M."/>
            <person name="Quesneville H."/>
            <person name="Nordborg M."/>
            <person name="Gaut B.S."/>
            <person name="Lysak M.A."/>
            <person name="Jenkins J."/>
            <person name="Grimwood J."/>
            <person name="Chapman J."/>
            <person name="Prochnik S."/>
            <person name="Shu S."/>
            <person name="Rokhsar D."/>
            <person name="Schmutz J."/>
            <person name="Weigel D."/>
            <person name="Wright S.I."/>
        </authorList>
    </citation>
    <scope>NUCLEOTIDE SEQUENCE [LARGE SCALE GENOMIC DNA]</scope>
    <source>
        <strain evidence="3">cv. Monte Gargano</strain>
    </source>
</reference>
<evidence type="ECO:0000313" key="2">
    <source>
        <dbReference type="EMBL" id="EOA28645.1"/>
    </source>
</evidence>
<dbReference type="Proteomes" id="UP000029121">
    <property type="component" value="Unassembled WGS sequence"/>
</dbReference>
<organism evidence="2 3">
    <name type="scientific">Capsella rubella</name>
    <dbReference type="NCBI Taxonomy" id="81985"/>
    <lineage>
        <taxon>Eukaryota</taxon>
        <taxon>Viridiplantae</taxon>
        <taxon>Streptophyta</taxon>
        <taxon>Embryophyta</taxon>
        <taxon>Tracheophyta</taxon>
        <taxon>Spermatophyta</taxon>
        <taxon>Magnoliopsida</taxon>
        <taxon>eudicotyledons</taxon>
        <taxon>Gunneridae</taxon>
        <taxon>Pentapetalae</taxon>
        <taxon>rosids</taxon>
        <taxon>malvids</taxon>
        <taxon>Brassicales</taxon>
        <taxon>Brassicaceae</taxon>
        <taxon>Camelineae</taxon>
        <taxon>Capsella</taxon>
    </lineage>
</organism>
<accession>R0HTC5</accession>
<dbReference type="Pfam" id="PF03478">
    <property type="entry name" value="Beta-prop_KIB1-4"/>
    <property type="match status" value="1"/>
</dbReference>
<dbReference type="EMBL" id="KB870808">
    <property type="protein sequence ID" value="EOA28645.1"/>
    <property type="molecule type" value="Genomic_DNA"/>
</dbReference>
<dbReference type="AlphaFoldDB" id="R0HTC5"/>
<name>R0HTC5_9BRAS</name>
<dbReference type="STRING" id="81985.R0HTC5"/>
<feature type="domain" description="KIB1-4 beta-propeller" evidence="1">
    <location>
        <begin position="151"/>
        <end position="296"/>
    </location>
</feature>
<dbReference type="InterPro" id="IPR005174">
    <property type="entry name" value="KIB1-4_b-propeller"/>
</dbReference>
<gene>
    <name evidence="2" type="ORF">CARUB_v10024867mg</name>
</gene>
<dbReference type="Gene3D" id="1.20.1280.50">
    <property type="match status" value="1"/>
</dbReference>
<evidence type="ECO:0000259" key="1">
    <source>
        <dbReference type="Pfam" id="PF03478"/>
    </source>
</evidence>
<proteinExistence type="predicted"/>
<dbReference type="SUPFAM" id="SSF50965">
    <property type="entry name" value="Galactose oxidase, central domain"/>
    <property type="match status" value="1"/>
</dbReference>
<sequence length="346" mass="39228">MSSVMPDWSQPPEELLQLISQKLELEDYCFDVVHARSVCRLWRTLFPFPSCLLRPSYSLPSFVDFSLENKDLCTLEKVPLFLFRVQAPAALPSEYILGGIRRAESKDRMELPSPLSIMTDWDTEVYAQRYRGAAFLPLNKDGGGGGEFVVWWTWLKNTSNASCSDLVTFRGRFYAAYYNGDIFSFDPYSMQWSSMMPSEPLHSSSYLIPYGDDELYLVVSFNPFPGAKVLNLNRLTCRVSRLDAETGKWVVVSDLGDRVLFIGHFGNVCCSGKELPDGCGVTANSILFTNAGYLTFAYKYGVHTGREDDELNIWRFSREYRVMVLNTSPVVTLRVEGEAENRAIVT</sequence>
<dbReference type="InterPro" id="IPR011043">
    <property type="entry name" value="Gal_Oxase/kelch_b-propeller"/>
</dbReference>
<dbReference type="PANTHER" id="PTHR47123">
    <property type="entry name" value="F-BOX PROTEIN SKIP23"/>
    <property type="match status" value="1"/>
</dbReference>
<dbReference type="InterPro" id="IPR051304">
    <property type="entry name" value="SCF_F-box_domain"/>
</dbReference>
<evidence type="ECO:0000313" key="3">
    <source>
        <dbReference type="Proteomes" id="UP000029121"/>
    </source>
</evidence>
<dbReference type="PANTHER" id="PTHR47123:SF24">
    <property type="entry name" value="LOW PROTEIN: F-BOX_KELCH-REPEAT PROTEIN"/>
    <property type="match status" value="1"/>
</dbReference>
<keyword evidence="3" id="KW-1185">Reference proteome</keyword>
<protein>
    <recommendedName>
        <fullName evidence="1">KIB1-4 beta-propeller domain-containing protein</fullName>
    </recommendedName>
</protein>